<dbReference type="Proteomes" id="UP000663090">
    <property type="component" value="Chromosome"/>
</dbReference>
<dbReference type="PROSITE" id="PS51257">
    <property type="entry name" value="PROKAR_LIPOPROTEIN"/>
    <property type="match status" value="1"/>
</dbReference>
<sequence length="128" mass="13779">MRTRSAVPVLMLVLASFLAACGGAHAAASDPNKPPPPKTTVAVDSRKTVDVNLYVLSGVRRVRLGLVPGMSTRNFVIPPDLVGTSERLRFAVEVIGTLGHKTIGSERRFESEQDLPARPGDELNLTLY</sequence>
<evidence type="ECO:0000313" key="3">
    <source>
        <dbReference type="Proteomes" id="UP000663090"/>
    </source>
</evidence>
<reference evidence="2 3" key="1">
    <citation type="submission" date="2021-02" db="EMBL/GenBank/DDBJ databases">
        <title>De Novo genome assembly of isolated myxobacteria.</title>
        <authorList>
            <person name="Stevens D.C."/>
        </authorList>
    </citation>
    <scope>NUCLEOTIDE SEQUENCE [LARGE SCALE GENOMIC DNA]</scope>
    <source>
        <strain evidence="2 3">SCHIC003</strain>
    </source>
</reference>
<accession>A0ABX7NBH9</accession>
<feature type="signal peptide" evidence="1">
    <location>
        <begin position="1"/>
        <end position="26"/>
    </location>
</feature>
<keyword evidence="1" id="KW-0732">Signal</keyword>
<name>A0ABX7NBH9_9BACT</name>
<evidence type="ECO:0000256" key="1">
    <source>
        <dbReference type="SAM" id="SignalP"/>
    </source>
</evidence>
<protein>
    <recommendedName>
        <fullName evidence="4">Lipoprotein</fullName>
    </recommendedName>
</protein>
<keyword evidence="3" id="KW-1185">Reference proteome</keyword>
<gene>
    <name evidence="2" type="ORF">JY572_08230</name>
</gene>
<evidence type="ECO:0008006" key="4">
    <source>
        <dbReference type="Google" id="ProtNLM"/>
    </source>
</evidence>
<proteinExistence type="predicted"/>
<organism evidence="2 3">
    <name type="scientific">Myxococcus landrumensis</name>
    <dbReference type="NCBI Taxonomy" id="2813577"/>
    <lineage>
        <taxon>Bacteria</taxon>
        <taxon>Pseudomonadati</taxon>
        <taxon>Myxococcota</taxon>
        <taxon>Myxococcia</taxon>
        <taxon>Myxococcales</taxon>
        <taxon>Cystobacterineae</taxon>
        <taxon>Myxococcaceae</taxon>
        <taxon>Myxococcus</taxon>
    </lineage>
</organism>
<dbReference type="EMBL" id="CP071091">
    <property type="protein sequence ID" value="QSQ16023.1"/>
    <property type="molecule type" value="Genomic_DNA"/>
</dbReference>
<dbReference type="RefSeq" id="WP_206717705.1">
    <property type="nucleotide sequence ID" value="NZ_CP071091.1"/>
</dbReference>
<evidence type="ECO:0000313" key="2">
    <source>
        <dbReference type="EMBL" id="QSQ16023.1"/>
    </source>
</evidence>
<feature type="chain" id="PRO_5047427505" description="Lipoprotein" evidence="1">
    <location>
        <begin position="27"/>
        <end position="128"/>
    </location>
</feature>